<protein>
    <submittedName>
        <fullName evidence="10">Uncharacterized protein</fullName>
    </submittedName>
</protein>
<comment type="similarity">
    <text evidence="2">Belongs to the oligopeptide OPT transporter family.</text>
</comment>
<evidence type="ECO:0000256" key="6">
    <source>
        <dbReference type="ARBA" id="ARBA00022927"/>
    </source>
</evidence>
<dbReference type="Proteomes" id="UP000823405">
    <property type="component" value="Unassembled WGS sequence"/>
</dbReference>
<keyword evidence="3" id="KW-0813">Transport</keyword>
<dbReference type="Pfam" id="PF03169">
    <property type="entry name" value="OPT"/>
    <property type="match status" value="1"/>
</dbReference>
<dbReference type="GO" id="GO:0035673">
    <property type="term" value="F:oligopeptide transmembrane transporter activity"/>
    <property type="evidence" value="ECO:0007669"/>
    <property type="project" value="InterPro"/>
</dbReference>
<keyword evidence="5" id="KW-0571">Peptide transport</keyword>
<reference evidence="10" key="1">
    <citation type="journal article" date="2020" name="Fungal Divers.">
        <title>Resolving the Mortierellaceae phylogeny through synthesis of multi-gene phylogenetics and phylogenomics.</title>
        <authorList>
            <person name="Vandepol N."/>
            <person name="Liber J."/>
            <person name="Desiro A."/>
            <person name="Na H."/>
            <person name="Kennedy M."/>
            <person name="Barry K."/>
            <person name="Grigoriev I.V."/>
            <person name="Miller A.N."/>
            <person name="O'Donnell K."/>
            <person name="Stajich J.E."/>
            <person name="Bonito G."/>
        </authorList>
    </citation>
    <scope>NUCLEOTIDE SEQUENCE</scope>
    <source>
        <strain evidence="10">NVP60</strain>
    </source>
</reference>
<sequence>AQRFPILSSALFTTEGDKYPALSVLDKETLSLSKTGYYQAGPLRIATFFALTYGIGFAGLSSMITYTWLYYRHKLVAQWKQSRTQSKDTHHKLMQAYPRSLIGGALSYSSPYEPYVRK</sequence>
<feature type="transmembrane region" description="Helical" evidence="9">
    <location>
        <begin position="45"/>
        <end position="71"/>
    </location>
</feature>
<keyword evidence="8 9" id="KW-0472">Membrane</keyword>
<dbReference type="EMBL" id="JAAAIN010003582">
    <property type="protein sequence ID" value="KAG0285065.1"/>
    <property type="molecule type" value="Genomic_DNA"/>
</dbReference>
<name>A0A9P6QPJ9_9FUNG</name>
<evidence type="ECO:0000256" key="3">
    <source>
        <dbReference type="ARBA" id="ARBA00022448"/>
    </source>
</evidence>
<evidence type="ECO:0000313" key="10">
    <source>
        <dbReference type="EMBL" id="KAG0285065.1"/>
    </source>
</evidence>
<evidence type="ECO:0000256" key="5">
    <source>
        <dbReference type="ARBA" id="ARBA00022856"/>
    </source>
</evidence>
<dbReference type="PANTHER" id="PTHR22601">
    <property type="entry name" value="ISP4 LIKE PROTEIN"/>
    <property type="match status" value="1"/>
</dbReference>
<organism evidence="10 11">
    <name type="scientific">Linnemannia gamsii</name>
    <dbReference type="NCBI Taxonomy" id="64522"/>
    <lineage>
        <taxon>Eukaryota</taxon>
        <taxon>Fungi</taxon>
        <taxon>Fungi incertae sedis</taxon>
        <taxon>Mucoromycota</taxon>
        <taxon>Mortierellomycotina</taxon>
        <taxon>Mortierellomycetes</taxon>
        <taxon>Mortierellales</taxon>
        <taxon>Mortierellaceae</taxon>
        <taxon>Linnemannia</taxon>
    </lineage>
</organism>
<dbReference type="GO" id="GO:0016020">
    <property type="term" value="C:membrane"/>
    <property type="evidence" value="ECO:0007669"/>
    <property type="project" value="UniProtKB-SubCell"/>
</dbReference>
<gene>
    <name evidence="10" type="ORF">BGZ97_007951</name>
</gene>
<dbReference type="InterPro" id="IPR004648">
    <property type="entry name" value="Oligpept_transpt"/>
</dbReference>
<comment type="caution">
    <text evidence="10">The sequence shown here is derived from an EMBL/GenBank/DDBJ whole genome shotgun (WGS) entry which is preliminary data.</text>
</comment>
<dbReference type="InterPro" id="IPR004813">
    <property type="entry name" value="OPT"/>
</dbReference>
<keyword evidence="4 9" id="KW-0812">Transmembrane</keyword>
<dbReference type="GO" id="GO:0015031">
    <property type="term" value="P:protein transport"/>
    <property type="evidence" value="ECO:0007669"/>
    <property type="project" value="UniProtKB-KW"/>
</dbReference>
<feature type="non-terminal residue" evidence="10">
    <location>
        <position position="118"/>
    </location>
</feature>
<keyword evidence="11" id="KW-1185">Reference proteome</keyword>
<evidence type="ECO:0000313" key="11">
    <source>
        <dbReference type="Proteomes" id="UP000823405"/>
    </source>
</evidence>
<evidence type="ECO:0000256" key="9">
    <source>
        <dbReference type="SAM" id="Phobius"/>
    </source>
</evidence>
<keyword evidence="7 9" id="KW-1133">Transmembrane helix</keyword>
<evidence type="ECO:0000256" key="1">
    <source>
        <dbReference type="ARBA" id="ARBA00004141"/>
    </source>
</evidence>
<keyword evidence="6" id="KW-0653">Protein transport</keyword>
<evidence type="ECO:0000256" key="2">
    <source>
        <dbReference type="ARBA" id="ARBA00008807"/>
    </source>
</evidence>
<dbReference type="AlphaFoldDB" id="A0A9P6QPJ9"/>
<evidence type="ECO:0000256" key="7">
    <source>
        <dbReference type="ARBA" id="ARBA00022989"/>
    </source>
</evidence>
<proteinExistence type="inferred from homology"/>
<comment type="subcellular location">
    <subcellularLocation>
        <location evidence="1">Membrane</location>
        <topology evidence="1">Multi-pass membrane protein</topology>
    </subcellularLocation>
</comment>
<evidence type="ECO:0000256" key="8">
    <source>
        <dbReference type="ARBA" id="ARBA00023136"/>
    </source>
</evidence>
<accession>A0A9P6QPJ9</accession>
<dbReference type="OrthoDB" id="9986677at2759"/>
<evidence type="ECO:0000256" key="4">
    <source>
        <dbReference type="ARBA" id="ARBA00022692"/>
    </source>
</evidence>